<keyword evidence="9" id="KW-1185">Reference proteome</keyword>
<dbReference type="InterPro" id="IPR036155">
    <property type="entry name" value="Crypto/Photolyase_N_sf"/>
</dbReference>
<sequence>MVQDAPILVWFRRGDLRLSDNPALRAASEKGRPVLPVFLRDEVVERVGAAALWRMGLSLESLQHDLERFGSRLILRTGAADACIGALIAETGATAIYWNRAHDPASRQRDTGLKAKLKEQGVEARSFDGNLLFEPWRTKNKSGQPYKVFSPMWRAQAQQPVMEPVGVPRRLQPPSDWPETETLAGWALAQGMERGESILAKRVKAGETAARDRLEEFLDHGLDRYKDGRDALAQDGCSGLSPFLANGEIGIRQCWHAAMLRDHAGASGAQPFLRQLMWREFSWHLLFHWPELETRCWRPEWERFPWNPDENRSEIRAWKRGRTGVELVDAGMREMMVTGLMHNRARMVVASYLSKHLMADWRIGRAWFERHLIDWDAANNAVGWQWVAGCGPDASPYFRIFNPDLQATRYDKKGSYRHRWIAEGQANPPETALEFFEACPAAWKLSARDPYPAPVVALEDGRRAALDGLERFREQAPA</sequence>
<dbReference type="PROSITE" id="PS51645">
    <property type="entry name" value="PHR_CRY_ALPHA_BETA"/>
    <property type="match status" value="1"/>
</dbReference>
<feature type="site" description="Electron transfer via tryptophanyl radical" evidence="5">
    <location>
        <position position="384"/>
    </location>
</feature>
<feature type="binding site" evidence="4">
    <location>
        <begin position="374"/>
        <end position="376"/>
    </location>
    <ligand>
        <name>FAD</name>
        <dbReference type="ChEBI" id="CHEBI:57692"/>
    </ligand>
</feature>
<proteinExistence type="inferred from homology"/>
<dbReference type="InterPro" id="IPR002081">
    <property type="entry name" value="Cryptochrome/DNA_photolyase_1"/>
</dbReference>
<dbReference type="SUPFAM" id="SSF48173">
    <property type="entry name" value="Cryptochrome/photolyase FAD-binding domain"/>
    <property type="match status" value="1"/>
</dbReference>
<feature type="site" description="Electron transfer via tryptophanyl radical" evidence="5">
    <location>
        <position position="306"/>
    </location>
</feature>
<feature type="binding site" evidence="4">
    <location>
        <position position="225"/>
    </location>
    <ligand>
        <name>FAD</name>
        <dbReference type="ChEBI" id="CHEBI:57692"/>
    </ligand>
</feature>
<dbReference type="SUPFAM" id="SSF52425">
    <property type="entry name" value="Cryptochrome/photolyase, N-terminal domain"/>
    <property type="match status" value="1"/>
</dbReference>
<dbReference type="GO" id="GO:0071949">
    <property type="term" value="F:FAD binding"/>
    <property type="evidence" value="ECO:0007669"/>
    <property type="project" value="TreeGrafter"/>
</dbReference>
<evidence type="ECO:0000313" key="8">
    <source>
        <dbReference type="EMBL" id="SDK65603.1"/>
    </source>
</evidence>
<organism evidence="8 9">
    <name type="scientific">Aliiruegeria lutimaris</name>
    <dbReference type="NCBI Taxonomy" id="571298"/>
    <lineage>
        <taxon>Bacteria</taxon>
        <taxon>Pseudomonadati</taxon>
        <taxon>Pseudomonadota</taxon>
        <taxon>Alphaproteobacteria</taxon>
        <taxon>Rhodobacterales</taxon>
        <taxon>Roseobacteraceae</taxon>
        <taxon>Aliiruegeria</taxon>
    </lineage>
</organism>
<evidence type="ECO:0000313" key="9">
    <source>
        <dbReference type="Proteomes" id="UP000199382"/>
    </source>
</evidence>
<feature type="site" description="Electron transfer via tryptophanyl radical" evidence="5">
    <location>
        <position position="361"/>
    </location>
</feature>
<comment type="cofactor">
    <cofactor evidence="1">
        <name>(6R)-5,10-methylene-5,6,7,8-tetrahydrofolate</name>
        <dbReference type="ChEBI" id="CHEBI:15636"/>
    </cofactor>
</comment>
<dbReference type="PRINTS" id="PR00147">
    <property type="entry name" value="DNAPHOTLYASE"/>
</dbReference>
<dbReference type="Proteomes" id="UP000199382">
    <property type="component" value="Unassembled WGS sequence"/>
</dbReference>
<dbReference type="Gene3D" id="1.25.40.80">
    <property type="match status" value="1"/>
</dbReference>
<keyword evidence="8" id="KW-0456">Lyase</keyword>
<dbReference type="PANTHER" id="PTHR11455:SF9">
    <property type="entry name" value="CRYPTOCHROME CIRCADIAN CLOCK 5 ISOFORM X1"/>
    <property type="match status" value="1"/>
</dbReference>
<gene>
    <name evidence="8" type="ORF">SAMN04488026_104835</name>
</gene>
<evidence type="ECO:0000256" key="1">
    <source>
        <dbReference type="ARBA" id="ARBA00001932"/>
    </source>
</evidence>
<feature type="domain" description="Photolyase/cryptochrome alpha/beta" evidence="7">
    <location>
        <begin position="6"/>
        <end position="132"/>
    </location>
</feature>
<protein>
    <submittedName>
        <fullName evidence="8">Deoxyribodipyrimidine photo-lyase</fullName>
    </submittedName>
</protein>
<dbReference type="RefSeq" id="WP_093160706.1">
    <property type="nucleotide sequence ID" value="NZ_FNEK01000048.1"/>
</dbReference>
<keyword evidence="2 4" id="KW-0285">Flavoprotein</keyword>
<evidence type="ECO:0000256" key="5">
    <source>
        <dbReference type="PIRSR" id="PIRSR602081-2"/>
    </source>
</evidence>
<comment type="cofactor">
    <cofactor evidence="4">
        <name>FAD</name>
        <dbReference type="ChEBI" id="CHEBI:57692"/>
    </cofactor>
    <text evidence="4">Binds 1 FAD per subunit.</text>
</comment>
<dbReference type="OrthoDB" id="9772484at2"/>
<accession>A0A1G9DP12</accession>
<dbReference type="InterPro" id="IPR036134">
    <property type="entry name" value="Crypto/Photolyase_FAD-like_sf"/>
</dbReference>
<dbReference type="STRING" id="571298.SAMN04488026_104835"/>
<reference evidence="8 9" key="1">
    <citation type="submission" date="2016-10" db="EMBL/GenBank/DDBJ databases">
        <authorList>
            <person name="de Groot N.N."/>
        </authorList>
    </citation>
    <scope>NUCLEOTIDE SEQUENCE [LARGE SCALE GENOMIC DNA]</scope>
    <source>
        <strain evidence="8 9">DSM 25294</strain>
    </source>
</reference>
<dbReference type="GO" id="GO:0009416">
    <property type="term" value="P:response to light stimulus"/>
    <property type="evidence" value="ECO:0007669"/>
    <property type="project" value="TreeGrafter"/>
</dbReference>
<keyword evidence="6" id="KW-0157">Chromophore</keyword>
<dbReference type="Gene3D" id="1.10.579.10">
    <property type="entry name" value="DNA Cyclobutane Dipyrimidine Photolyase, subunit A, domain 3"/>
    <property type="match status" value="1"/>
</dbReference>
<dbReference type="InterPro" id="IPR005101">
    <property type="entry name" value="Cryptochr/Photolyase_FAD-bd"/>
</dbReference>
<dbReference type="GO" id="GO:0003904">
    <property type="term" value="F:deoxyribodipyrimidine photo-lyase activity"/>
    <property type="evidence" value="ECO:0007669"/>
    <property type="project" value="TreeGrafter"/>
</dbReference>
<comment type="similarity">
    <text evidence="6">Belongs to the DNA photolyase family.</text>
</comment>
<dbReference type="GO" id="GO:0003677">
    <property type="term" value="F:DNA binding"/>
    <property type="evidence" value="ECO:0007669"/>
    <property type="project" value="TreeGrafter"/>
</dbReference>
<keyword evidence="3 4" id="KW-0274">FAD</keyword>
<evidence type="ECO:0000256" key="3">
    <source>
        <dbReference type="ARBA" id="ARBA00022827"/>
    </source>
</evidence>
<feature type="binding site" evidence="4">
    <location>
        <position position="272"/>
    </location>
    <ligand>
        <name>FAD</name>
        <dbReference type="ChEBI" id="CHEBI:57692"/>
    </ligand>
</feature>
<dbReference type="Gene3D" id="3.40.50.620">
    <property type="entry name" value="HUPs"/>
    <property type="match status" value="1"/>
</dbReference>
<dbReference type="EMBL" id="FNEK01000048">
    <property type="protein sequence ID" value="SDK65603.1"/>
    <property type="molecule type" value="Genomic_DNA"/>
</dbReference>
<dbReference type="Pfam" id="PF00875">
    <property type="entry name" value="DNA_photolyase"/>
    <property type="match status" value="1"/>
</dbReference>
<dbReference type="AlphaFoldDB" id="A0A1G9DP12"/>
<name>A0A1G9DP12_9RHOB</name>
<evidence type="ECO:0000259" key="7">
    <source>
        <dbReference type="PROSITE" id="PS51645"/>
    </source>
</evidence>
<dbReference type="InterPro" id="IPR014729">
    <property type="entry name" value="Rossmann-like_a/b/a_fold"/>
</dbReference>
<dbReference type="Pfam" id="PF03441">
    <property type="entry name" value="FAD_binding_7"/>
    <property type="match status" value="1"/>
</dbReference>
<dbReference type="InterPro" id="IPR006050">
    <property type="entry name" value="DNA_photolyase_N"/>
</dbReference>
<evidence type="ECO:0000256" key="6">
    <source>
        <dbReference type="RuleBase" id="RU004182"/>
    </source>
</evidence>
<evidence type="ECO:0000256" key="2">
    <source>
        <dbReference type="ARBA" id="ARBA00022630"/>
    </source>
</evidence>
<dbReference type="PANTHER" id="PTHR11455">
    <property type="entry name" value="CRYPTOCHROME"/>
    <property type="match status" value="1"/>
</dbReference>
<evidence type="ECO:0000256" key="4">
    <source>
        <dbReference type="PIRSR" id="PIRSR602081-1"/>
    </source>
</evidence>